<proteinExistence type="predicted"/>
<dbReference type="EMBL" id="UYSL01001182">
    <property type="protein sequence ID" value="VDL64940.1"/>
    <property type="molecule type" value="Genomic_DNA"/>
</dbReference>
<accession>A0A0N4XG13</accession>
<reference evidence="4" key="1">
    <citation type="submission" date="2017-02" db="UniProtKB">
        <authorList>
            <consortium name="WormBaseParasite"/>
        </authorList>
    </citation>
    <scope>IDENTIFICATION</scope>
</reference>
<feature type="region of interest" description="Disordered" evidence="1">
    <location>
        <begin position="20"/>
        <end position="129"/>
    </location>
</feature>
<dbReference type="Proteomes" id="UP000271162">
    <property type="component" value="Unassembled WGS sequence"/>
</dbReference>
<reference evidence="2 3" key="2">
    <citation type="submission" date="2018-11" db="EMBL/GenBank/DDBJ databases">
        <authorList>
            <consortium name="Pathogen Informatics"/>
        </authorList>
    </citation>
    <scope>NUCLEOTIDE SEQUENCE [LARGE SCALE GENOMIC DNA]</scope>
</reference>
<feature type="compositionally biased region" description="Polar residues" evidence="1">
    <location>
        <begin position="25"/>
        <end position="34"/>
    </location>
</feature>
<feature type="compositionally biased region" description="Pro residues" evidence="1">
    <location>
        <begin position="90"/>
        <end position="116"/>
    </location>
</feature>
<evidence type="ECO:0000256" key="1">
    <source>
        <dbReference type="SAM" id="MobiDB-lite"/>
    </source>
</evidence>
<keyword evidence="3" id="KW-1185">Reference proteome</keyword>
<feature type="compositionally biased region" description="Polar residues" evidence="1">
    <location>
        <begin position="117"/>
        <end position="129"/>
    </location>
</feature>
<gene>
    <name evidence="2" type="ORF">NBR_LOCUS1466</name>
</gene>
<feature type="compositionally biased region" description="Basic residues" evidence="1">
    <location>
        <begin position="40"/>
        <end position="49"/>
    </location>
</feature>
<organism evidence="4">
    <name type="scientific">Nippostrongylus brasiliensis</name>
    <name type="common">Rat hookworm</name>
    <dbReference type="NCBI Taxonomy" id="27835"/>
    <lineage>
        <taxon>Eukaryota</taxon>
        <taxon>Metazoa</taxon>
        <taxon>Ecdysozoa</taxon>
        <taxon>Nematoda</taxon>
        <taxon>Chromadorea</taxon>
        <taxon>Rhabditida</taxon>
        <taxon>Rhabditina</taxon>
        <taxon>Rhabditomorpha</taxon>
        <taxon>Strongyloidea</taxon>
        <taxon>Heligmosomidae</taxon>
        <taxon>Nippostrongylus</taxon>
    </lineage>
</organism>
<dbReference type="WBParaSite" id="NBR_0000146501-mRNA-1">
    <property type="protein sequence ID" value="NBR_0000146501-mRNA-1"/>
    <property type="gene ID" value="NBR_0000146501"/>
</dbReference>
<name>A0A0N4XG13_NIPBR</name>
<evidence type="ECO:0000313" key="2">
    <source>
        <dbReference type="EMBL" id="VDL64940.1"/>
    </source>
</evidence>
<evidence type="ECO:0000313" key="4">
    <source>
        <dbReference type="WBParaSite" id="NBR_0000146501-mRNA-1"/>
    </source>
</evidence>
<sequence>MLVDILIQFVYFRRLKNLQKKSRRITSAEQSNQQTERRKFLFHQKKRQPKYATKTDFKPKNVGLSILKKGKNKTKASPKPKEDANQQPVIPSPLPPLAPPPPPPPPPPAPPPPPPRGNSSEDYFAIPSQ</sequence>
<dbReference type="AlphaFoldDB" id="A0A0N4XG13"/>
<evidence type="ECO:0000313" key="3">
    <source>
        <dbReference type="Proteomes" id="UP000271162"/>
    </source>
</evidence>
<protein>
    <submittedName>
        <fullName evidence="2 4">Uncharacterized protein</fullName>
    </submittedName>
</protein>
<feature type="compositionally biased region" description="Basic residues" evidence="1">
    <location>
        <begin position="68"/>
        <end position="78"/>
    </location>
</feature>